<evidence type="ECO:0000313" key="2">
    <source>
        <dbReference type="EMBL" id="KKF96203.1"/>
    </source>
</evidence>
<reference evidence="2 3" key="1">
    <citation type="submission" date="2015-04" db="EMBL/GenBank/DDBJ databases">
        <title>Genome sequence of Ceratocystis platani, a major pathogen of plane trees.</title>
        <authorList>
            <person name="Belbahri L."/>
        </authorList>
    </citation>
    <scope>NUCLEOTIDE SEQUENCE [LARGE SCALE GENOMIC DNA]</scope>
    <source>
        <strain evidence="2 3">CFO</strain>
    </source>
</reference>
<name>A0A0F8BUG4_CERFI</name>
<protein>
    <submittedName>
        <fullName evidence="2">Uncharacterized protein</fullName>
    </submittedName>
</protein>
<comment type="caution">
    <text evidence="2">The sequence shown here is derived from an EMBL/GenBank/DDBJ whole genome shotgun (WGS) entry which is preliminary data.</text>
</comment>
<feature type="region of interest" description="Disordered" evidence="1">
    <location>
        <begin position="1"/>
        <end position="50"/>
    </location>
</feature>
<organism evidence="2 3">
    <name type="scientific">Ceratocystis fimbriata f. sp. platani</name>
    <dbReference type="NCBI Taxonomy" id="88771"/>
    <lineage>
        <taxon>Eukaryota</taxon>
        <taxon>Fungi</taxon>
        <taxon>Dikarya</taxon>
        <taxon>Ascomycota</taxon>
        <taxon>Pezizomycotina</taxon>
        <taxon>Sordariomycetes</taxon>
        <taxon>Hypocreomycetidae</taxon>
        <taxon>Microascales</taxon>
        <taxon>Ceratocystidaceae</taxon>
        <taxon>Ceratocystis</taxon>
    </lineage>
</organism>
<sequence length="76" mass="7881">MQPTTSEPLRAAPMAAVAKPASVSSSAANGPIVTQQPPLQPRPDPSSPDVMRLRGGGFSCGCDCCDGSLRFHKHCC</sequence>
<dbReference type="Proteomes" id="UP000034841">
    <property type="component" value="Unassembled WGS sequence"/>
</dbReference>
<dbReference type="AlphaFoldDB" id="A0A0F8BUG4"/>
<proteinExistence type="predicted"/>
<evidence type="ECO:0000313" key="3">
    <source>
        <dbReference type="Proteomes" id="UP000034841"/>
    </source>
</evidence>
<accession>A0A0F8BUG4</accession>
<keyword evidence="3" id="KW-1185">Reference proteome</keyword>
<gene>
    <name evidence="2" type="ORF">CFO_g1430</name>
</gene>
<dbReference type="EMBL" id="LBBL01000056">
    <property type="protein sequence ID" value="KKF96203.1"/>
    <property type="molecule type" value="Genomic_DNA"/>
</dbReference>
<evidence type="ECO:0000256" key="1">
    <source>
        <dbReference type="SAM" id="MobiDB-lite"/>
    </source>
</evidence>
<feature type="compositionally biased region" description="Low complexity" evidence="1">
    <location>
        <begin position="11"/>
        <end position="28"/>
    </location>
</feature>